<sequence length="257" mass="26376">MLPRTLVGCSTKGYLGLAETRSWAERVASGLAARGGGDGVYACVPHPLVTVLSEGFAGTGADVGVQDVSPHPRGPYTGEVSAELLAELGVRYVMVGHPERVRHVGETPELFGRKVRAAVGHGLVPILVVGEPERSAEPEPVLRAQLDAAFGGLPDDAEVVVAYEPTWAIGAAEPAPADHVLRTVGVLRTLVDERVARSRVLYGGSAGPGTFAAIARAGAGGDPRDVPDGVFLGRGGLDPDAFLATVAEVRAAVGAVV</sequence>
<comment type="similarity">
    <text evidence="1 3">Belongs to the triosephosphate isomerase family.</text>
</comment>
<comment type="catalytic activity">
    <reaction evidence="3">
        <text>D-glyceraldehyde 3-phosphate = dihydroxyacetone phosphate</text>
        <dbReference type="Rhea" id="RHEA:18585"/>
        <dbReference type="ChEBI" id="CHEBI:57642"/>
        <dbReference type="ChEBI" id="CHEBI:59776"/>
        <dbReference type="EC" id="5.3.1.1"/>
    </reaction>
</comment>
<keyword evidence="3" id="KW-0312">Gluconeogenesis</keyword>
<accession>A0AAU8G347</accession>
<dbReference type="PANTHER" id="PTHR21139">
    <property type="entry name" value="TRIOSEPHOSPHATE ISOMERASE"/>
    <property type="match status" value="1"/>
</dbReference>
<keyword evidence="3" id="KW-0963">Cytoplasm</keyword>
<dbReference type="Pfam" id="PF00121">
    <property type="entry name" value="TIM"/>
    <property type="match status" value="1"/>
</dbReference>
<evidence type="ECO:0000256" key="3">
    <source>
        <dbReference type="RuleBase" id="RU363013"/>
    </source>
</evidence>
<dbReference type="AlphaFoldDB" id="A0AAU8G347"/>
<reference evidence="4" key="1">
    <citation type="submission" date="2024-06" db="EMBL/GenBank/DDBJ databases">
        <title>Complete genome sequence of the cellulolytic actinobacterium, Cellulosimicrobium ES-005.</title>
        <authorList>
            <person name="Matthews C.T."/>
            <person name="Underwood K.D."/>
            <person name="Ghanchi K.M."/>
            <person name="Fields S.D."/>
            <person name="Gardner S.G."/>
        </authorList>
    </citation>
    <scope>NUCLEOTIDE SEQUENCE</scope>
    <source>
        <strain evidence="4">ES-005</strain>
    </source>
</reference>
<comment type="subunit">
    <text evidence="3">Homodimer.</text>
</comment>
<dbReference type="Gene3D" id="3.20.20.70">
    <property type="entry name" value="Aldolase class I"/>
    <property type="match status" value="1"/>
</dbReference>
<evidence type="ECO:0000256" key="2">
    <source>
        <dbReference type="ARBA" id="ARBA00023235"/>
    </source>
</evidence>
<dbReference type="CDD" id="cd00311">
    <property type="entry name" value="TIM"/>
    <property type="match status" value="1"/>
</dbReference>
<evidence type="ECO:0000256" key="1">
    <source>
        <dbReference type="ARBA" id="ARBA00007422"/>
    </source>
</evidence>
<dbReference type="InterPro" id="IPR013785">
    <property type="entry name" value="Aldolase_TIM"/>
</dbReference>
<dbReference type="EC" id="5.3.1.1" evidence="3"/>
<name>A0AAU8G347_9MICO</name>
<comment type="pathway">
    <text evidence="3">Carbohydrate biosynthesis; gluconeogenesis.</text>
</comment>
<dbReference type="RefSeq" id="WP_353708782.1">
    <property type="nucleotide sequence ID" value="NZ_CP159290.1"/>
</dbReference>
<proteinExistence type="inferred from homology"/>
<keyword evidence="2 3" id="KW-0413">Isomerase</keyword>
<dbReference type="GO" id="GO:0006094">
    <property type="term" value="P:gluconeogenesis"/>
    <property type="evidence" value="ECO:0007669"/>
    <property type="project" value="UniProtKB-KW"/>
</dbReference>
<comment type="pathway">
    <text evidence="3">Carbohydrate degradation; glycolysis; D-glyceraldehyde 3-phosphate from glycerone phosphate: step 1/1.</text>
</comment>
<organism evidence="4">
    <name type="scientific">Cellulosimicrobium sp. ES-005</name>
    <dbReference type="NCBI Taxonomy" id="3163031"/>
    <lineage>
        <taxon>Bacteria</taxon>
        <taxon>Bacillati</taxon>
        <taxon>Actinomycetota</taxon>
        <taxon>Actinomycetes</taxon>
        <taxon>Micrococcales</taxon>
        <taxon>Promicromonosporaceae</taxon>
        <taxon>Cellulosimicrobium</taxon>
    </lineage>
</organism>
<dbReference type="GO" id="GO:0006096">
    <property type="term" value="P:glycolytic process"/>
    <property type="evidence" value="ECO:0007669"/>
    <property type="project" value="UniProtKB-KW"/>
</dbReference>
<dbReference type="SUPFAM" id="SSF51351">
    <property type="entry name" value="Triosephosphate isomerase (TIM)"/>
    <property type="match status" value="1"/>
</dbReference>
<protein>
    <recommendedName>
        <fullName evidence="3">Triosephosphate isomerase</fullName>
        <ecNumber evidence="3">5.3.1.1</ecNumber>
    </recommendedName>
</protein>
<dbReference type="PANTHER" id="PTHR21139:SF42">
    <property type="entry name" value="TRIOSEPHOSPHATE ISOMERASE"/>
    <property type="match status" value="1"/>
</dbReference>
<dbReference type="InterPro" id="IPR035990">
    <property type="entry name" value="TIM_sf"/>
</dbReference>
<gene>
    <name evidence="4" type="ORF">ABRQ22_05030</name>
</gene>
<dbReference type="EMBL" id="CP159290">
    <property type="protein sequence ID" value="XCH31055.1"/>
    <property type="molecule type" value="Genomic_DNA"/>
</dbReference>
<dbReference type="GO" id="GO:0005829">
    <property type="term" value="C:cytosol"/>
    <property type="evidence" value="ECO:0007669"/>
    <property type="project" value="TreeGrafter"/>
</dbReference>
<dbReference type="GO" id="GO:0019563">
    <property type="term" value="P:glycerol catabolic process"/>
    <property type="evidence" value="ECO:0007669"/>
    <property type="project" value="TreeGrafter"/>
</dbReference>
<keyword evidence="3" id="KW-0324">Glycolysis</keyword>
<evidence type="ECO:0000313" key="4">
    <source>
        <dbReference type="EMBL" id="XCH31055.1"/>
    </source>
</evidence>
<comment type="subcellular location">
    <subcellularLocation>
        <location evidence="3">Cytoplasm</location>
    </subcellularLocation>
</comment>
<dbReference type="InterPro" id="IPR000652">
    <property type="entry name" value="Triosephosphate_isomerase"/>
</dbReference>
<dbReference type="GO" id="GO:0004807">
    <property type="term" value="F:triose-phosphate isomerase activity"/>
    <property type="evidence" value="ECO:0007669"/>
    <property type="project" value="UniProtKB-EC"/>
</dbReference>
<dbReference type="GO" id="GO:0046166">
    <property type="term" value="P:glyceraldehyde-3-phosphate biosynthetic process"/>
    <property type="evidence" value="ECO:0007669"/>
    <property type="project" value="TreeGrafter"/>
</dbReference>
<dbReference type="PROSITE" id="PS51440">
    <property type="entry name" value="TIM_2"/>
    <property type="match status" value="1"/>
</dbReference>